<organism evidence="1 2">
    <name type="scientific">Crotalaria pallida</name>
    <name type="common">Smooth rattlebox</name>
    <name type="synonym">Crotalaria striata</name>
    <dbReference type="NCBI Taxonomy" id="3830"/>
    <lineage>
        <taxon>Eukaryota</taxon>
        <taxon>Viridiplantae</taxon>
        <taxon>Streptophyta</taxon>
        <taxon>Embryophyta</taxon>
        <taxon>Tracheophyta</taxon>
        <taxon>Spermatophyta</taxon>
        <taxon>Magnoliopsida</taxon>
        <taxon>eudicotyledons</taxon>
        <taxon>Gunneridae</taxon>
        <taxon>Pentapetalae</taxon>
        <taxon>rosids</taxon>
        <taxon>fabids</taxon>
        <taxon>Fabales</taxon>
        <taxon>Fabaceae</taxon>
        <taxon>Papilionoideae</taxon>
        <taxon>50 kb inversion clade</taxon>
        <taxon>genistoids sensu lato</taxon>
        <taxon>core genistoids</taxon>
        <taxon>Crotalarieae</taxon>
        <taxon>Crotalaria</taxon>
    </lineage>
</organism>
<accession>A0AAN9EMV9</accession>
<name>A0AAN9EMV9_CROPI</name>
<dbReference type="Proteomes" id="UP001372338">
    <property type="component" value="Unassembled WGS sequence"/>
</dbReference>
<dbReference type="EMBL" id="JAYWIO010000005">
    <property type="protein sequence ID" value="KAK7260187.1"/>
    <property type="molecule type" value="Genomic_DNA"/>
</dbReference>
<evidence type="ECO:0000313" key="1">
    <source>
        <dbReference type="EMBL" id="KAK7260187.1"/>
    </source>
</evidence>
<dbReference type="AlphaFoldDB" id="A0AAN9EMV9"/>
<proteinExistence type="predicted"/>
<gene>
    <name evidence="1" type="ORF">RIF29_26015</name>
</gene>
<sequence>MTSMLPQLRANLAVKSQLCCRRFSVIKYINEHVSHHHRFYAKSQHCCRRFSVKAQPVCDLLVAGLGGARDGWLDRGREVGCRLRVWDDGALAEWNRVGASASGGVLVVECGYIFIRAVCL</sequence>
<comment type="caution">
    <text evidence="1">The sequence shown here is derived from an EMBL/GenBank/DDBJ whole genome shotgun (WGS) entry which is preliminary data.</text>
</comment>
<protein>
    <submittedName>
        <fullName evidence="1">Uncharacterized protein</fullName>
    </submittedName>
</protein>
<evidence type="ECO:0000313" key="2">
    <source>
        <dbReference type="Proteomes" id="UP001372338"/>
    </source>
</evidence>
<keyword evidence="2" id="KW-1185">Reference proteome</keyword>
<reference evidence="1 2" key="1">
    <citation type="submission" date="2024-01" db="EMBL/GenBank/DDBJ databases">
        <title>The genomes of 5 underutilized Papilionoideae crops provide insights into root nodulation and disease resistanc.</title>
        <authorList>
            <person name="Yuan L."/>
        </authorList>
    </citation>
    <scope>NUCLEOTIDE SEQUENCE [LARGE SCALE GENOMIC DNA]</scope>
    <source>
        <strain evidence="1">ZHUSHIDOU_FW_LH</strain>
        <tissue evidence="1">Leaf</tissue>
    </source>
</reference>